<dbReference type="Proteomes" id="UP000827721">
    <property type="component" value="Unassembled WGS sequence"/>
</dbReference>
<dbReference type="SMART" id="SM00498">
    <property type="entry name" value="FH2"/>
    <property type="match status" value="1"/>
</dbReference>
<gene>
    <name evidence="7" type="ORF">JRO89_XS13G0186000</name>
</gene>
<evidence type="ECO:0000256" key="5">
    <source>
        <dbReference type="SAM" id="Phobius"/>
    </source>
</evidence>
<feature type="compositionally biased region" description="Pro residues" evidence="4">
    <location>
        <begin position="166"/>
        <end position="213"/>
    </location>
</feature>
<evidence type="ECO:0000256" key="3">
    <source>
        <dbReference type="SAM" id="Coils"/>
    </source>
</evidence>
<keyword evidence="3" id="KW-0175">Coiled coil</keyword>
<organism evidence="7 8">
    <name type="scientific">Xanthoceras sorbifolium</name>
    <dbReference type="NCBI Taxonomy" id="99658"/>
    <lineage>
        <taxon>Eukaryota</taxon>
        <taxon>Viridiplantae</taxon>
        <taxon>Streptophyta</taxon>
        <taxon>Embryophyta</taxon>
        <taxon>Tracheophyta</taxon>
        <taxon>Spermatophyta</taxon>
        <taxon>Magnoliopsida</taxon>
        <taxon>eudicotyledons</taxon>
        <taxon>Gunneridae</taxon>
        <taxon>Pentapetalae</taxon>
        <taxon>rosids</taxon>
        <taxon>malvids</taxon>
        <taxon>Sapindales</taxon>
        <taxon>Sapindaceae</taxon>
        <taxon>Xanthoceroideae</taxon>
        <taxon>Xanthoceras</taxon>
    </lineage>
</organism>
<keyword evidence="8" id="KW-1185">Reference proteome</keyword>
<dbReference type="InterPro" id="IPR027643">
    <property type="entry name" value="Formin-like_plant"/>
</dbReference>
<keyword evidence="5" id="KW-0812">Transmembrane</keyword>
<feature type="coiled-coil region" evidence="3">
    <location>
        <begin position="601"/>
        <end position="628"/>
    </location>
</feature>
<sequence>MPSPTSPSLSDGNVAKIIAATAAITLFIVGVAFLIFRKVFKQRQKSERNTSFRRQETTVTHEDFEKFKGRVKGLFVDENGQEVLYMRKLEDGQLKATFPKIVFNPSFEEEEGEKRVDVAEEELRKSKKSREGFHGPSYMSDHKEKAEPVLKNPIPKHPVSALQLTQPPPPPPPPPPPTMAKKVPAPPPTPSTPPLPPPCPPVKRNPTPPPPPTKAIHTVSSLKPPPAPKGKADKSREAAAAAENSKGTVVGQMKLKPLHWDKVLTNVDHSLVWNEIKDGSLRFDDELIENLFGYTATNRRPFDRTNISMSSSSSNSGSTAQVFILEPRKSQNTAIVLKSLIVSRKEIIEALLEGQGLGSDTLEKLAKISPNQEEATKILQFNGNPTRLADAESFLFHILKSIPSAFIRVNAMLFRSNYDSEILHLKESLQVLELGSKELRTRGLFLKLLEAILKAGNKMNAGTSRGDAQGFNLSALRKLSDVKSTDGKTSLLHFVVEQVTRAEGRSCLINRNHSLGRSNSQRSKYSTLLSNSLTAEDRDKEYLKLGLPAVGGLSADFSNVKKAATIEYETFIKMCSSLTSHVAEIRQLVTRCANGERGGFFREMKEFLEECEEELKLVREEQTRVMELVKRTTEYYQAGGSKEKWAHPLQLFVIVKDFLDMVDRVCVDITRNLQKKTVTSLASSPSSSPPATTSVRFPNFRTHFMSDMPEKTSSSDSDDSF</sequence>
<proteinExistence type="inferred from homology"/>
<feature type="region of interest" description="Disordered" evidence="4">
    <location>
        <begin position="109"/>
        <end position="245"/>
    </location>
</feature>
<dbReference type="Pfam" id="PF02181">
    <property type="entry name" value="FH2"/>
    <property type="match status" value="1"/>
</dbReference>
<dbReference type="PANTHER" id="PTHR23213:SF273">
    <property type="entry name" value="FORMIN-LIKE PROTEIN"/>
    <property type="match status" value="1"/>
</dbReference>
<evidence type="ECO:0000313" key="8">
    <source>
        <dbReference type="Proteomes" id="UP000827721"/>
    </source>
</evidence>
<keyword evidence="5" id="KW-1133">Transmembrane helix</keyword>
<dbReference type="EMBL" id="JAFEMO010000013">
    <property type="protein sequence ID" value="KAH7550402.1"/>
    <property type="molecule type" value="Genomic_DNA"/>
</dbReference>
<feature type="compositionally biased region" description="Basic and acidic residues" evidence="4">
    <location>
        <begin position="112"/>
        <end position="133"/>
    </location>
</feature>
<evidence type="ECO:0000256" key="4">
    <source>
        <dbReference type="SAM" id="MobiDB-lite"/>
    </source>
</evidence>
<dbReference type="Gene3D" id="1.20.58.2220">
    <property type="entry name" value="Formin, FH2 domain"/>
    <property type="match status" value="1"/>
</dbReference>
<comment type="similarity">
    <text evidence="1">Belongs to the formin-like family. Class-I subfamily.</text>
</comment>
<name>A0ABQ8H910_9ROSI</name>
<evidence type="ECO:0000256" key="1">
    <source>
        <dbReference type="ARBA" id="ARBA00025793"/>
    </source>
</evidence>
<feature type="domain" description="FH2" evidence="6">
    <location>
        <begin position="245"/>
        <end position="688"/>
    </location>
</feature>
<dbReference type="InterPro" id="IPR015425">
    <property type="entry name" value="FH2_Formin"/>
</dbReference>
<reference evidence="7 8" key="1">
    <citation type="submission" date="2021-02" db="EMBL/GenBank/DDBJ databases">
        <title>Plant Genome Project.</title>
        <authorList>
            <person name="Zhang R.-G."/>
        </authorList>
    </citation>
    <scope>NUCLEOTIDE SEQUENCE [LARGE SCALE GENOMIC DNA]</scope>
    <source>
        <tissue evidence="7">Leaves</tissue>
    </source>
</reference>
<dbReference type="PROSITE" id="PS51444">
    <property type="entry name" value="FH2"/>
    <property type="match status" value="1"/>
</dbReference>
<feature type="transmembrane region" description="Helical" evidence="5">
    <location>
        <begin position="14"/>
        <end position="36"/>
    </location>
</feature>
<dbReference type="PANTHER" id="PTHR23213">
    <property type="entry name" value="FORMIN-RELATED"/>
    <property type="match status" value="1"/>
</dbReference>
<accession>A0ABQ8H910</accession>
<comment type="caution">
    <text evidence="7">The sequence shown here is derived from an EMBL/GenBank/DDBJ whole genome shotgun (WGS) entry which is preliminary data.</text>
</comment>
<evidence type="ECO:0000313" key="7">
    <source>
        <dbReference type="EMBL" id="KAH7550402.1"/>
    </source>
</evidence>
<dbReference type="SUPFAM" id="SSF101447">
    <property type="entry name" value="Formin homology 2 domain (FH2 domain)"/>
    <property type="match status" value="1"/>
</dbReference>
<evidence type="ECO:0000256" key="2">
    <source>
        <dbReference type="RuleBase" id="RU361260"/>
    </source>
</evidence>
<keyword evidence="5" id="KW-0472">Membrane</keyword>
<dbReference type="InterPro" id="IPR042201">
    <property type="entry name" value="FH2_Formin_sf"/>
</dbReference>
<evidence type="ECO:0000259" key="6">
    <source>
        <dbReference type="PROSITE" id="PS51444"/>
    </source>
</evidence>
<protein>
    <recommendedName>
        <fullName evidence="2">Formin-like protein</fullName>
    </recommendedName>
</protein>